<reference evidence="3" key="1">
    <citation type="journal article" date="2022" name="Plant J.">
        <title>Strategies of tolerance reflected in two North American maple genomes.</title>
        <authorList>
            <person name="McEvoy S.L."/>
            <person name="Sezen U.U."/>
            <person name="Trouern-Trend A."/>
            <person name="McMahon S.M."/>
            <person name="Schaberg P.G."/>
            <person name="Yang J."/>
            <person name="Wegrzyn J.L."/>
            <person name="Swenson N.G."/>
        </authorList>
    </citation>
    <scope>NUCLEOTIDE SEQUENCE</scope>
    <source>
        <strain evidence="3">NS2018</strain>
    </source>
</reference>
<evidence type="ECO:0000313" key="3">
    <source>
        <dbReference type="EMBL" id="KAK0597420.1"/>
    </source>
</evidence>
<dbReference type="Pfam" id="PF13962">
    <property type="entry name" value="PGG"/>
    <property type="match status" value="1"/>
</dbReference>
<dbReference type="Proteomes" id="UP001168877">
    <property type="component" value="Unassembled WGS sequence"/>
</dbReference>
<feature type="transmembrane region" description="Helical" evidence="1">
    <location>
        <begin position="358"/>
        <end position="379"/>
    </location>
</feature>
<evidence type="ECO:0000256" key="1">
    <source>
        <dbReference type="SAM" id="Phobius"/>
    </source>
</evidence>
<accession>A0AA39SWZ8</accession>
<dbReference type="PANTHER" id="PTHR24177:SF365">
    <property type="entry name" value="ANKYRIN REPEAT-CONTAINING PROTEIN NPR4-LIKE ISOFORM X1"/>
    <property type="match status" value="1"/>
</dbReference>
<keyword evidence="1" id="KW-1133">Transmembrane helix</keyword>
<dbReference type="AlphaFoldDB" id="A0AA39SWZ8"/>
<gene>
    <name evidence="3" type="ORF">LWI29_025125</name>
</gene>
<name>A0AA39SWZ8_ACESA</name>
<keyword evidence="1" id="KW-0812">Transmembrane</keyword>
<feature type="transmembrane region" description="Helical" evidence="1">
    <location>
        <begin position="249"/>
        <end position="268"/>
    </location>
</feature>
<comment type="caution">
    <text evidence="3">The sequence shown here is derived from an EMBL/GenBank/DDBJ whole genome shotgun (WGS) entry which is preliminary data.</text>
</comment>
<organism evidence="3 4">
    <name type="scientific">Acer saccharum</name>
    <name type="common">Sugar maple</name>
    <dbReference type="NCBI Taxonomy" id="4024"/>
    <lineage>
        <taxon>Eukaryota</taxon>
        <taxon>Viridiplantae</taxon>
        <taxon>Streptophyta</taxon>
        <taxon>Embryophyta</taxon>
        <taxon>Tracheophyta</taxon>
        <taxon>Spermatophyta</taxon>
        <taxon>Magnoliopsida</taxon>
        <taxon>eudicotyledons</taxon>
        <taxon>Gunneridae</taxon>
        <taxon>Pentapetalae</taxon>
        <taxon>rosids</taxon>
        <taxon>malvids</taxon>
        <taxon>Sapindales</taxon>
        <taxon>Sapindaceae</taxon>
        <taxon>Hippocastanoideae</taxon>
        <taxon>Acereae</taxon>
        <taxon>Acer</taxon>
    </lineage>
</organism>
<evidence type="ECO:0000259" key="2">
    <source>
        <dbReference type="Pfam" id="PF13962"/>
    </source>
</evidence>
<dbReference type="GO" id="GO:0016020">
    <property type="term" value="C:membrane"/>
    <property type="evidence" value="ECO:0007669"/>
    <property type="project" value="TreeGrafter"/>
</dbReference>
<dbReference type="PANTHER" id="PTHR24177">
    <property type="entry name" value="CASKIN"/>
    <property type="match status" value="1"/>
</dbReference>
<feature type="transmembrane region" description="Helical" evidence="1">
    <location>
        <begin position="288"/>
        <end position="317"/>
    </location>
</feature>
<keyword evidence="4" id="KW-1185">Reference proteome</keyword>
<feature type="domain" description="PGG" evidence="2">
    <location>
        <begin position="239"/>
        <end position="352"/>
    </location>
</feature>
<proteinExistence type="predicted"/>
<protein>
    <recommendedName>
        <fullName evidence="2">PGG domain-containing protein</fullName>
    </recommendedName>
</protein>
<sequence>MCCLPMRNVVKAAIVVFFSGGSSSIWQWKLVKNGDGGRRIDFNLVKKRLDTFLAPSIKIVRDAKMTHECAVELVNQVVNELSTMGFYQIVHFLENPVPILAIAVEVGNEEIVRILLRHFPDLMYLTIIPQRNILHAAIELRQEKIIGIIKEISPTIPKCLSSQKIESNYHTLHLAGRLAPPCKLFSISGAALQMQRELQWFKEVEKYTQPADRVCRRFGSQTPKEVFRTAHEMLSRDGEKWMKDTANSCMLVSTLIATVLFAAAFTVPGGNHNDKGIPIFLRTNAFRLFAISNALGLFSSLTSLLMFLAILTARYALEDFLESLPKKLIIGLGSLFIAIASMIIAFGATLTIVLRERWYWVSVPITLLASFPMAMFVMLQLPLFVQMVQLTYGASIFRPRLSRV</sequence>
<evidence type="ECO:0000313" key="4">
    <source>
        <dbReference type="Proteomes" id="UP001168877"/>
    </source>
</evidence>
<reference evidence="3" key="2">
    <citation type="submission" date="2023-06" db="EMBL/GenBank/DDBJ databases">
        <authorList>
            <person name="Swenson N.G."/>
            <person name="Wegrzyn J.L."/>
            <person name="Mcevoy S.L."/>
        </authorList>
    </citation>
    <scope>NUCLEOTIDE SEQUENCE</scope>
    <source>
        <strain evidence="3">NS2018</strain>
        <tissue evidence="3">Leaf</tissue>
    </source>
</reference>
<dbReference type="EMBL" id="JAUESC010000004">
    <property type="protein sequence ID" value="KAK0597420.1"/>
    <property type="molecule type" value="Genomic_DNA"/>
</dbReference>
<dbReference type="InterPro" id="IPR026961">
    <property type="entry name" value="PGG_dom"/>
</dbReference>
<feature type="transmembrane region" description="Helical" evidence="1">
    <location>
        <begin position="329"/>
        <end position="352"/>
    </location>
</feature>
<keyword evidence="1" id="KW-0472">Membrane</keyword>